<dbReference type="EMBL" id="CQAW01000029">
    <property type="protein sequence ID" value="CNI37027.1"/>
    <property type="molecule type" value="Genomic_DNA"/>
</dbReference>
<keyword evidence="1" id="KW-1133">Transmembrane helix</keyword>
<dbReference type="AlphaFoldDB" id="A0A0T9QZR8"/>
<reference evidence="3" key="1">
    <citation type="submission" date="2015-03" db="EMBL/GenBank/DDBJ databases">
        <authorList>
            <consortium name="Pathogen Informatics"/>
            <person name="Murphy D."/>
        </authorList>
    </citation>
    <scope>NUCLEOTIDE SEQUENCE [LARGE SCALE GENOMIC DNA]</scope>
    <source>
        <strain evidence="3">IP6945</strain>
    </source>
</reference>
<keyword evidence="3" id="KW-1185">Reference proteome</keyword>
<gene>
    <name evidence="2" type="ORF">ERS008472_03965</name>
</gene>
<dbReference type="Proteomes" id="UP000041882">
    <property type="component" value="Unassembled WGS sequence"/>
</dbReference>
<keyword evidence="1" id="KW-0472">Membrane</keyword>
<evidence type="ECO:0000313" key="2">
    <source>
        <dbReference type="EMBL" id="CNI37027.1"/>
    </source>
</evidence>
<evidence type="ECO:0000256" key="1">
    <source>
        <dbReference type="SAM" id="Phobius"/>
    </source>
</evidence>
<sequence>MLERFVSLAERLGNVAPALSHLTLSLAVLYLVYLIGKLVS</sequence>
<accession>A0A0T9QZR8</accession>
<feature type="transmembrane region" description="Helical" evidence="1">
    <location>
        <begin position="12"/>
        <end position="35"/>
    </location>
</feature>
<organism evidence="2 3">
    <name type="scientific">Yersinia thracica</name>
    <dbReference type="NCBI Taxonomy" id="2890319"/>
    <lineage>
        <taxon>Bacteria</taxon>
        <taxon>Pseudomonadati</taxon>
        <taxon>Pseudomonadota</taxon>
        <taxon>Gammaproteobacteria</taxon>
        <taxon>Enterobacterales</taxon>
        <taxon>Yersiniaceae</taxon>
        <taxon>Yersinia</taxon>
    </lineage>
</organism>
<evidence type="ECO:0000313" key="3">
    <source>
        <dbReference type="Proteomes" id="UP000041882"/>
    </source>
</evidence>
<name>A0A0T9QZR8_9GAMM</name>
<keyword evidence="1" id="KW-0812">Transmembrane</keyword>
<proteinExistence type="predicted"/>
<protein>
    <submittedName>
        <fullName evidence="2">Uncharacterized protein</fullName>
    </submittedName>
</protein>